<dbReference type="EMBL" id="AZFM01000001">
    <property type="protein sequence ID" value="KRL91510.1"/>
    <property type="molecule type" value="Genomic_DNA"/>
</dbReference>
<feature type="transmembrane region" description="Helical" evidence="1">
    <location>
        <begin position="180"/>
        <end position="198"/>
    </location>
</feature>
<dbReference type="PATRIC" id="fig|1423763.3.peg.57"/>
<evidence type="ECO:0000256" key="1">
    <source>
        <dbReference type="SAM" id="Phobius"/>
    </source>
</evidence>
<dbReference type="RefSeq" id="WP_057797044.1">
    <property type="nucleotide sequence ID" value="NZ_AZFM01000001.1"/>
</dbReference>
<dbReference type="Proteomes" id="UP000051036">
    <property type="component" value="Unassembled WGS sequence"/>
</dbReference>
<protein>
    <submittedName>
        <fullName evidence="2">Uncharacterized protein</fullName>
    </submittedName>
</protein>
<reference evidence="2 3" key="1">
    <citation type="journal article" date="2015" name="Genome Announc.">
        <title>Expanding the biotechnology potential of lactobacilli through comparative genomics of 213 strains and associated genera.</title>
        <authorList>
            <person name="Sun Z."/>
            <person name="Harris H.M."/>
            <person name="McCann A."/>
            <person name="Guo C."/>
            <person name="Argimon S."/>
            <person name="Zhang W."/>
            <person name="Yang X."/>
            <person name="Jeffery I.B."/>
            <person name="Cooney J.C."/>
            <person name="Kagawa T.F."/>
            <person name="Liu W."/>
            <person name="Song Y."/>
            <person name="Salvetti E."/>
            <person name="Wrobel A."/>
            <person name="Rasinkangas P."/>
            <person name="Parkhill J."/>
            <person name="Rea M.C."/>
            <person name="O'Sullivan O."/>
            <person name="Ritari J."/>
            <person name="Douillard F.P."/>
            <person name="Paul Ross R."/>
            <person name="Yang R."/>
            <person name="Briner A.E."/>
            <person name="Felis G.E."/>
            <person name="de Vos W.M."/>
            <person name="Barrangou R."/>
            <person name="Klaenhammer T.R."/>
            <person name="Caufield P.W."/>
            <person name="Cui Y."/>
            <person name="Zhang H."/>
            <person name="O'Toole P.W."/>
        </authorList>
    </citation>
    <scope>NUCLEOTIDE SEQUENCE [LARGE SCALE GENOMIC DNA]</scope>
    <source>
        <strain evidence="2 3">DSM 16043</strain>
    </source>
</reference>
<feature type="transmembrane region" description="Helical" evidence="1">
    <location>
        <begin position="5"/>
        <end position="25"/>
    </location>
</feature>
<feature type="transmembrane region" description="Helical" evidence="1">
    <location>
        <begin position="305"/>
        <end position="328"/>
    </location>
</feature>
<keyword evidence="1" id="KW-1133">Transmembrane helix</keyword>
<proteinExistence type="predicted"/>
<evidence type="ECO:0000313" key="3">
    <source>
        <dbReference type="Proteomes" id="UP000051036"/>
    </source>
</evidence>
<keyword evidence="1" id="KW-0472">Membrane</keyword>
<feature type="transmembrane region" description="Helical" evidence="1">
    <location>
        <begin position="210"/>
        <end position="232"/>
    </location>
</feature>
<comment type="caution">
    <text evidence="2">The sequence shown here is derived from an EMBL/GenBank/DDBJ whole genome shotgun (WGS) entry which is preliminary data.</text>
</comment>
<feature type="transmembrane region" description="Helical" evidence="1">
    <location>
        <begin position="244"/>
        <end position="264"/>
    </location>
</feature>
<feature type="transmembrane region" description="Helical" evidence="1">
    <location>
        <begin position="124"/>
        <end position="143"/>
    </location>
</feature>
<feature type="transmembrane region" description="Helical" evidence="1">
    <location>
        <begin position="407"/>
        <end position="427"/>
    </location>
</feature>
<gene>
    <name evidence="2" type="ORF">FC46_GL000058</name>
</gene>
<feature type="transmembrane region" description="Helical" evidence="1">
    <location>
        <begin position="85"/>
        <end position="104"/>
    </location>
</feature>
<keyword evidence="3" id="KW-1185">Reference proteome</keyword>
<feature type="transmembrane region" description="Helical" evidence="1">
    <location>
        <begin position="31"/>
        <end position="52"/>
    </location>
</feature>
<feature type="transmembrane region" description="Helical" evidence="1">
    <location>
        <begin position="270"/>
        <end position="293"/>
    </location>
</feature>
<name>A0A0R1UDJ3_9LACO</name>
<feature type="transmembrane region" description="Helical" evidence="1">
    <location>
        <begin position="59"/>
        <end position="79"/>
    </location>
</feature>
<accession>A0A0R1UDJ3</accession>
<dbReference type="AlphaFoldDB" id="A0A0R1UDJ3"/>
<organism evidence="2 3">
    <name type="scientific">Lactobacillus kalixensis DSM 16043</name>
    <dbReference type="NCBI Taxonomy" id="1423763"/>
    <lineage>
        <taxon>Bacteria</taxon>
        <taxon>Bacillati</taxon>
        <taxon>Bacillota</taxon>
        <taxon>Bacilli</taxon>
        <taxon>Lactobacillales</taxon>
        <taxon>Lactobacillaceae</taxon>
        <taxon>Lactobacillus</taxon>
    </lineage>
</organism>
<dbReference type="OrthoDB" id="2243815at2"/>
<sequence length="439" mass="50005">MKNKIAGICSILINILPFLIYPMLITQHNGQFVNFVPFAVYYAFRRAGLLLFRDWQHHFPSLGKIGLFSGLLGSIFGLFGVLNTIFWDISGIGIGLASVLFPTAVNQNKRLMKIEKNDKKNTKLVTRLVSMLVVFAILAVIAIFRSSIINFLLMLIINVMALCTYQYRNYKLVRPVHFNLLNYLLGILLFLSMLSMRIARSTGIKQAITWGIALLGIFLLLMTFLLVANWQRKRRVSSNFRGKAIFYGVCGQYWTIYSTIFIGVLYGRQLYYWVVVIYLLAMILGPLFAKFIFSHIAIDPMSLSLIFTIIGILLTFWLPIYFLGVFLIRTFASQVRQMTTSEYEQQTNNYHLSFIVNYNYATIGGMTSQFVMWGSMLLLMSNQDLSDTFIGFSQHQSSLSNISAINGAHIILAVYMILYTVILLISLHSKGKNTKKITS</sequence>
<evidence type="ECO:0000313" key="2">
    <source>
        <dbReference type="EMBL" id="KRL91510.1"/>
    </source>
</evidence>
<keyword evidence="1" id="KW-0812">Transmembrane</keyword>